<dbReference type="RefSeq" id="XP_007603901.1">
    <property type="nucleotide sequence ID" value="XM_007603839.1"/>
</dbReference>
<evidence type="ECO:0000256" key="4">
    <source>
        <dbReference type="ARBA" id="ARBA00023015"/>
    </source>
</evidence>
<keyword evidence="7 8" id="KW-0539">Nucleus</keyword>
<evidence type="ECO:0000256" key="3">
    <source>
        <dbReference type="ARBA" id="ARBA00019660"/>
    </source>
</evidence>
<dbReference type="VEuPathDB" id="MicrosporidiaDB:VICG_00448"/>
<name>L2GPA8_VITCO</name>
<evidence type="ECO:0000256" key="6">
    <source>
        <dbReference type="ARBA" id="ARBA00023163"/>
    </source>
</evidence>
<dbReference type="Proteomes" id="UP000011082">
    <property type="component" value="Unassembled WGS sequence"/>
</dbReference>
<keyword evidence="5 8" id="KW-0010">Activator</keyword>
<protein>
    <recommendedName>
        <fullName evidence="3 8">Mediator of RNA polymerase II transcription subunit 31</fullName>
    </recommendedName>
</protein>
<keyword evidence="6 8" id="KW-0804">Transcription</keyword>
<dbReference type="HOGENOM" id="CLU_071681_5_2_1"/>
<evidence type="ECO:0000256" key="2">
    <source>
        <dbReference type="ARBA" id="ARBA00006378"/>
    </source>
</evidence>
<keyword evidence="4 8" id="KW-0805">Transcription regulation</keyword>
<accession>L2GPA8</accession>
<dbReference type="AlphaFoldDB" id="L2GPA8"/>
<evidence type="ECO:0000256" key="5">
    <source>
        <dbReference type="ARBA" id="ARBA00023159"/>
    </source>
</evidence>
<reference evidence="10" key="1">
    <citation type="submission" date="2011-05" db="EMBL/GenBank/DDBJ databases">
        <title>The genome sequence of Vittaforma corneae strain ATCC 50505.</title>
        <authorList>
            <consortium name="The Broad Institute Genome Sequencing Platform"/>
            <person name="Cuomo C."/>
            <person name="Didier E."/>
            <person name="Bowers L."/>
            <person name="Young S.K."/>
            <person name="Zeng Q."/>
            <person name="Gargeya S."/>
            <person name="Fitzgerald M."/>
            <person name="Haas B."/>
            <person name="Abouelleil A."/>
            <person name="Alvarado L."/>
            <person name="Arachchi H.M."/>
            <person name="Berlin A."/>
            <person name="Chapman S.B."/>
            <person name="Gearin G."/>
            <person name="Goldberg J."/>
            <person name="Griggs A."/>
            <person name="Gujja S."/>
            <person name="Hansen M."/>
            <person name="Heiman D."/>
            <person name="Howarth C."/>
            <person name="Larimer J."/>
            <person name="Lui A."/>
            <person name="MacDonald P.J.P."/>
            <person name="McCowen C."/>
            <person name="Montmayeur A."/>
            <person name="Murphy C."/>
            <person name="Neiman D."/>
            <person name="Pearson M."/>
            <person name="Priest M."/>
            <person name="Roberts A."/>
            <person name="Saif S."/>
            <person name="Shea T."/>
            <person name="Sisk P."/>
            <person name="Stolte C."/>
            <person name="Sykes S."/>
            <person name="Wortman J."/>
            <person name="Nusbaum C."/>
            <person name="Birren B."/>
        </authorList>
    </citation>
    <scope>NUCLEOTIDE SEQUENCE [LARGE SCALE GENOMIC DNA]</scope>
    <source>
        <strain evidence="10">ATCC 50505</strain>
    </source>
</reference>
<dbReference type="OMA" id="QGILNQP"/>
<comment type="function">
    <text evidence="8">Component of the Mediator complex, a coactivator involved in the regulated transcription of nearly all RNA polymerase II-dependent genes. Mediator functions as a bridge to convey information from gene-specific regulatory proteins to the basal RNA polymerase II transcription machinery. Mediator is recruited to promoters by direct interactions with regulatory proteins and serves as a scaffold for the assembly of a functional preinitiation complex with RNA polymerase II and the general transcription factors.</text>
</comment>
<dbReference type="InParanoid" id="L2GPA8"/>
<evidence type="ECO:0000256" key="1">
    <source>
        <dbReference type="ARBA" id="ARBA00004123"/>
    </source>
</evidence>
<keyword evidence="10" id="KW-1185">Reference proteome</keyword>
<proteinExistence type="inferred from homology"/>
<dbReference type="EMBL" id="JH370132">
    <property type="protein sequence ID" value="ELA42350.1"/>
    <property type="molecule type" value="Genomic_DNA"/>
</dbReference>
<dbReference type="FunCoup" id="L2GPA8">
    <property type="interactions" value="50"/>
</dbReference>
<organism evidence="9 10">
    <name type="scientific">Vittaforma corneae (strain ATCC 50505)</name>
    <name type="common">Microsporidian parasite</name>
    <name type="synonym">Nosema corneum</name>
    <dbReference type="NCBI Taxonomy" id="993615"/>
    <lineage>
        <taxon>Eukaryota</taxon>
        <taxon>Fungi</taxon>
        <taxon>Fungi incertae sedis</taxon>
        <taxon>Microsporidia</taxon>
        <taxon>Nosematidae</taxon>
        <taxon>Vittaforma</taxon>
    </lineage>
</organism>
<dbReference type="GO" id="GO:0006355">
    <property type="term" value="P:regulation of DNA-templated transcription"/>
    <property type="evidence" value="ECO:0007669"/>
    <property type="project" value="InterPro"/>
</dbReference>
<sequence>MKSIFEKDLEFIQLLCNPEYLKWLHNERYFERSDFREYLRYLEYFKDTKYSKFLMYPQCIAILDILNSEKAFDFLSNDKFYSKLDESQQQMWRFRY</sequence>
<comment type="similarity">
    <text evidence="2 8">Belongs to the Mediator complex subunit 31 family.</text>
</comment>
<dbReference type="GO" id="GO:0003712">
    <property type="term" value="F:transcription coregulator activity"/>
    <property type="evidence" value="ECO:0007669"/>
    <property type="project" value="InterPro"/>
</dbReference>
<gene>
    <name evidence="9" type="ORF">VICG_00448</name>
</gene>
<evidence type="ECO:0000256" key="7">
    <source>
        <dbReference type="ARBA" id="ARBA00023242"/>
    </source>
</evidence>
<dbReference type="InterPro" id="IPR008831">
    <property type="entry name" value="Mediator_Med31"/>
</dbReference>
<dbReference type="GeneID" id="19881166"/>
<dbReference type="STRING" id="993615.L2GPA8"/>
<dbReference type="OrthoDB" id="10257739at2759"/>
<evidence type="ECO:0000256" key="8">
    <source>
        <dbReference type="RuleBase" id="RU364129"/>
    </source>
</evidence>
<evidence type="ECO:0000313" key="10">
    <source>
        <dbReference type="Proteomes" id="UP000011082"/>
    </source>
</evidence>
<dbReference type="InterPro" id="IPR038089">
    <property type="entry name" value="Med31_sf"/>
</dbReference>
<dbReference type="PANTHER" id="PTHR13186">
    <property type="entry name" value="MEDIATOR OF RNA POLYMERASE II TRANSCRIPTION SUBUNIT 31"/>
    <property type="match status" value="1"/>
</dbReference>
<evidence type="ECO:0000313" key="9">
    <source>
        <dbReference type="EMBL" id="ELA42350.1"/>
    </source>
</evidence>
<dbReference type="Pfam" id="PF05669">
    <property type="entry name" value="Med31"/>
    <property type="match status" value="1"/>
</dbReference>
<comment type="subcellular location">
    <subcellularLocation>
        <location evidence="1 8">Nucleus</location>
    </subcellularLocation>
</comment>
<dbReference type="GO" id="GO:0016592">
    <property type="term" value="C:mediator complex"/>
    <property type="evidence" value="ECO:0007669"/>
    <property type="project" value="InterPro"/>
</dbReference>
<comment type="subunit">
    <text evidence="8">Component of the Mediator complex.</text>
</comment>
<dbReference type="Gene3D" id="1.10.10.1340">
    <property type="entry name" value="Mediator of RNA polymerase II, submodule Med31 (Soh1)"/>
    <property type="match status" value="1"/>
</dbReference>